<feature type="transmembrane region" description="Helical" evidence="1">
    <location>
        <begin position="28"/>
        <end position="48"/>
    </location>
</feature>
<protein>
    <submittedName>
        <fullName evidence="2">Uncharacterized protein</fullName>
    </submittedName>
</protein>
<evidence type="ECO:0000313" key="3">
    <source>
        <dbReference type="Proteomes" id="UP001221546"/>
    </source>
</evidence>
<evidence type="ECO:0000256" key="1">
    <source>
        <dbReference type="SAM" id="Phobius"/>
    </source>
</evidence>
<dbReference type="EMBL" id="CP121646">
    <property type="protein sequence ID" value="WFU67731.1"/>
    <property type="molecule type" value="Genomic_DNA"/>
</dbReference>
<keyword evidence="3" id="KW-1185">Reference proteome</keyword>
<feature type="transmembrane region" description="Helical" evidence="1">
    <location>
        <begin position="69"/>
        <end position="87"/>
    </location>
</feature>
<keyword evidence="1" id="KW-1133">Transmembrane helix</keyword>
<keyword evidence="1" id="KW-0812">Transmembrane</keyword>
<sequence>MSNFENANAPVPASAKSPRVWDFLETTLVGLLAYGAFLLTGGLGVLVLMHAQYGTIPIAQVGLEGRWQGAGLVLGSPAAVAVLWVAVRKLDRAFPSTLRSIGPVQESFFSHWPSRQFC</sequence>
<accession>A0ABY8JQJ4</accession>
<name>A0ABY8JQJ4_9BRAD</name>
<dbReference type="Proteomes" id="UP001221546">
    <property type="component" value="Chromosome"/>
</dbReference>
<evidence type="ECO:0000313" key="2">
    <source>
        <dbReference type="EMBL" id="WFU67731.1"/>
    </source>
</evidence>
<gene>
    <name evidence="2" type="ORF">QA636_20460</name>
</gene>
<dbReference type="RefSeq" id="WP_310885874.1">
    <property type="nucleotide sequence ID" value="NZ_CP121646.1"/>
</dbReference>
<organism evidence="2 3">
    <name type="scientific">Bradyrhizobium brasilense</name>
    <dbReference type="NCBI Taxonomy" id="1419277"/>
    <lineage>
        <taxon>Bacteria</taxon>
        <taxon>Pseudomonadati</taxon>
        <taxon>Pseudomonadota</taxon>
        <taxon>Alphaproteobacteria</taxon>
        <taxon>Hyphomicrobiales</taxon>
        <taxon>Nitrobacteraceae</taxon>
        <taxon>Bradyrhizobium</taxon>
    </lineage>
</organism>
<reference evidence="2 3" key="1">
    <citation type="submission" date="2023-04" db="EMBL/GenBank/DDBJ databases">
        <title>Australian commercial rhizobial inoculants.</title>
        <authorList>
            <person name="Kohlmeier M.G."/>
            <person name="O'Hara G.W."/>
            <person name="Colombi E."/>
            <person name="Ramsay J.P."/>
            <person name="Terpolilli J."/>
        </authorList>
    </citation>
    <scope>NUCLEOTIDE SEQUENCE [LARGE SCALE GENOMIC DNA]</scope>
    <source>
        <strain evidence="2 3">CB627</strain>
    </source>
</reference>
<keyword evidence="1" id="KW-0472">Membrane</keyword>
<proteinExistence type="predicted"/>